<accession>D3E397</accession>
<sequence>MLINIKIKNFRSLKDFEMNFNPGLNVIIGENDAGKTSLIDSLKILFGLKKIDINDYNEVGCPITIALDESNFHYCLESRIVEDTVVNTFYLKPTEDKINEMKTRLNGMDELKEAEARKMLKEYCSIFDISYRSNSIMENLKSKILESMESDEYTKVKSFSYPISFLGSREFENIDSFFENTFFKELKEEIWNIHIGDKTLNQHIDDYIEEFKNEQLSNQDAEELNAQLKEFMPDFKEINPIVNPSAKLSLDVDVEILNSSGQRIMIEKMGDGTNRRTTMAIFKHKKDKKDLVYVFDEIETHLHIKAQLDILKLLKDLTKENKQIIITTHSPFLINQVNLNEIHLMSIDKETGSKVSTLNSSEESQVALSNLGINNIDLFFTNKLLIVEGESEQNFIPIMYEKIYGYPISQNFIKIVKADGIRDIPNFIRVIKKSFSKTDIFVLMDNDADELTEERIEKMVEGDLIHRDNIFEIGDVEFEDTFSDDILRQALSQYMSDTLGYAVEASMRDIQNARHSDKFSKVLGEAFNRRTYKNFKKPLFAQYLAMFAEKEDIDEKIIKLFELISD</sequence>
<dbReference type="AlphaFoldDB" id="D3E397"/>
<proteinExistence type="predicted"/>
<dbReference type="Pfam" id="PF20469">
    <property type="entry name" value="OLD-like_TOPRIM"/>
    <property type="match status" value="1"/>
</dbReference>
<dbReference type="SUPFAM" id="SSF52540">
    <property type="entry name" value="P-loop containing nucleoside triphosphate hydrolases"/>
    <property type="match status" value="1"/>
</dbReference>
<evidence type="ECO:0000259" key="2">
    <source>
        <dbReference type="Pfam" id="PF20469"/>
    </source>
</evidence>
<dbReference type="Proteomes" id="UP000008680">
    <property type="component" value="Chromosome"/>
</dbReference>
<dbReference type="PANTHER" id="PTHR43581:SF4">
    <property type="entry name" value="ATP_GTP PHOSPHATASE"/>
    <property type="match status" value="1"/>
</dbReference>
<dbReference type="eggNOG" id="arCOG03235">
    <property type="taxonomic scope" value="Archaea"/>
</dbReference>
<gene>
    <name evidence="3" type="ordered locus">mru_1158</name>
</gene>
<dbReference type="Pfam" id="PF13175">
    <property type="entry name" value="AAA_15"/>
    <property type="match status" value="1"/>
</dbReference>
<protein>
    <submittedName>
        <fullName evidence="3">RecF/RecN/SMC N terminal domain-containing protein</fullName>
    </submittedName>
</protein>
<dbReference type="GeneID" id="8770809"/>
<dbReference type="InterPro" id="IPR034139">
    <property type="entry name" value="TOPRIM_OLD"/>
</dbReference>
<dbReference type="InterPro" id="IPR051396">
    <property type="entry name" value="Bact_Antivir_Def_Nuclease"/>
</dbReference>
<dbReference type="OrthoDB" id="71628at2157"/>
<organism evidence="3 4">
    <name type="scientific">Methanobrevibacter ruminantium (strain ATCC 35063 / DSM 1093 / JCM 13430 / OCM 146 / M1)</name>
    <name type="common">Methanobacterium ruminantium</name>
    <dbReference type="NCBI Taxonomy" id="634498"/>
    <lineage>
        <taxon>Archaea</taxon>
        <taxon>Methanobacteriati</taxon>
        <taxon>Methanobacteriota</taxon>
        <taxon>Methanomada group</taxon>
        <taxon>Methanobacteria</taxon>
        <taxon>Methanobacteriales</taxon>
        <taxon>Methanobacteriaceae</taxon>
        <taxon>Methanobrevibacter</taxon>
    </lineage>
</organism>
<reference evidence="3 4" key="1">
    <citation type="journal article" date="2010" name="PLoS ONE">
        <title>The genome sequence of the rumen methanogen Methanobrevibacter ruminantium reveals new possibilities for controlling ruminant methane emissions.</title>
        <authorList>
            <person name="Leahy S.C."/>
            <person name="Kelly W.J."/>
            <person name="Altermann E."/>
            <person name="Ronimus R.S."/>
            <person name="Yeoman C.J."/>
            <person name="Pacheco D.M."/>
            <person name="Li D."/>
            <person name="Kong Z."/>
            <person name="McTavish S."/>
            <person name="Sang C."/>
            <person name="Lambie S.C."/>
            <person name="Janssen P.H."/>
            <person name="Dey D."/>
            <person name="Attwood G.T."/>
        </authorList>
    </citation>
    <scope>NUCLEOTIDE SEQUENCE [LARGE SCALE GENOMIC DNA]</scope>
    <source>
        <strain evidence="4">ATCC 35063 / DSM 1093 / JCM 13430 / OCM 146 / M1</strain>
    </source>
</reference>
<dbReference type="STRING" id="634498.mru_1158"/>
<dbReference type="InterPro" id="IPR041685">
    <property type="entry name" value="AAA_GajA/Old/RecF-like"/>
</dbReference>
<dbReference type="Gene3D" id="3.40.50.300">
    <property type="entry name" value="P-loop containing nucleotide triphosphate hydrolases"/>
    <property type="match status" value="1"/>
</dbReference>
<feature type="domain" description="OLD protein-like TOPRIM" evidence="2">
    <location>
        <begin position="379"/>
        <end position="447"/>
    </location>
</feature>
<dbReference type="InterPro" id="IPR027417">
    <property type="entry name" value="P-loop_NTPase"/>
</dbReference>
<dbReference type="EMBL" id="CP001719">
    <property type="protein sequence ID" value="ADC47008.1"/>
    <property type="molecule type" value="Genomic_DNA"/>
</dbReference>
<dbReference type="RefSeq" id="WP_012955958.1">
    <property type="nucleotide sequence ID" value="NC_013790.1"/>
</dbReference>
<feature type="domain" description="Endonuclease GajA/Old nuclease/RecF-like AAA" evidence="1">
    <location>
        <begin position="1"/>
        <end position="334"/>
    </location>
</feature>
<dbReference type="PANTHER" id="PTHR43581">
    <property type="entry name" value="ATP/GTP PHOSPHATASE"/>
    <property type="match status" value="1"/>
</dbReference>
<evidence type="ECO:0000313" key="4">
    <source>
        <dbReference type="Proteomes" id="UP000008680"/>
    </source>
</evidence>
<keyword evidence="4" id="KW-1185">Reference proteome</keyword>
<dbReference type="PATRIC" id="fig|634498.28.peg.1159"/>
<evidence type="ECO:0000313" key="3">
    <source>
        <dbReference type="EMBL" id="ADC47008.1"/>
    </source>
</evidence>
<evidence type="ECO:0000259" key="1">
    <source>
        <dbReference type="Pfam" id="PF13175"/>
    </source>
</evidence>
<dbReference type="KEGG" id="mru:mru_1158"/>
<name>D3E397_METRM</name>
<dbReference type="HOGENOM" id="CLU_033325_0_0_2"/>